<evidence type="ECO:0000256" key="1">
    <source>
        <dbReference type="SAM" id="MobiDB-lite"/>
    </source>
</evidence>
<accession>A0A1Y1Y4P6</accession>
<feature type="compositionally biased region" description="Basic and acidic residues" evidence="1">
    <location>
        <begin position="95"/>
        <end position="110"/>
    </location>
</feature>
<proteinExistence type="predicted"/>
<organism evidence="2 3">
    <name type="scientific">Clohesyomyces aquaticus</name>
    <dbReference type="NCBI Taxonomy" id="1231657"/>
    <lineage>
        <taxon>Eukaryota</taxon>
        <taxon>Fungi</taxon>
        <taxon>Dikarya</taxon>
        <taxon>Ascomycota</taxon>
        <taxon>Pezizomycotina</taxon>
        <taxon>Dothideomycetes</taxon>
        <taxon>Pleosporomycetidae</taxon>
        <taxon>Pleosporales</taxon>
        <taxon>Lindgomycetaceae</taxon>
        <taxon>Clohesyomyces</taxon>
    </lineage>
</organism>
<keyword evidence="3" id="KW-1185">Reference proteome</keyword>
<reference evidence="2 3" key="1">
    <citation type="submission" date="2016-07" db="EMBL/GenBank/DDBJ databases">
        <title>Pervasive Adenine N6-methylation of Active Genes in Fungi.</title>
        <authorList>
            <consortium name="DOE Joint Genome Institute"/>
            <person name="Mondo S.J."/>
            <person name="Dannebaum R.O."/>
            <person name="Kuo R.C."/>
            <person name="Labutti K."/>
            <person name="Haridas S."/>
            <person name="Kuo A."/>
            <person name="Salamov A."/>
            <person name="Ahrendt S.R."/>
            <person name="Lipzen A."/>
            <person name="Sullivan W."/>
            <person name="Andreopoulos W.B."/>
            <person name="Clum A."/>
            <person name="Lindquist E."/>
            <person name="Daum C."/>
            <person name="Ramamoorthy G.K."/>
            <person name="Gryganskyi A."/>
            <person name="Culley D."/>
            <person name="Magnuson J.K."/>
            <person name="James T.Y."/>
            <person name="O'Malley M.A."/>
            <person name="Stajich J.E."/>
            <person name="Spatafora J.W."/>
            <person name="Visel A."/>
            <person name="Grigoriev I.V."/>
        </authorList>
    </citation>
    <scope>NUCLEOTIDE SEQUENCE [LARGE SCALE GENOMIC DNA]</scope>
    <source>
        <strain evidence="2 3">CBS 115471</strain>
    </source>
</reference>
<dbReference type="AlphaFoldDB" id="A0A1Y1Y4P6"/>
<name>A0A1Y1Y4P6_9PLEO</name>
<gene>
    <name evidence="2" type="ORF">BCR34DRAFT_594788</name>
</gene>
<feature type="region of interest" description="Disordered" evidence="1">
    <location>
        <begin position="76"/>
        <end position="186"/>
    </location>
</feature>
<dbReference type="EMBL" id="MCFA01000361">
    <property type="protein sequence ID" value="ORX92967.1"/>
    <property type="molecule type" value="Genomic_DNA"/>
</dbReference>
<comment type="caution">
    <text evidence="2">The sequence shown here is derived from an EMBL/GenBank/DDBJ whole genome shotgun (WGS) entry which is preliminary data.</text>
</comment>
<protein>
    <submittedName>
        <fullName evidence="2">Uncharacterized protein</fullName>
    </submittedName>
</protein>
<dbReference type="Proteomes" id="UP000193144">
    <property type="component" value="Unassembled WGS sequence"/>
</dbReference>
<feature type="compositionally biased region" description="Basic and acidic residues" evidence="1">
    <location>
        <begin position="119"/>
        <end position="133"/>
    </location>
</feature>
<evidence type="ECO:0000313" key="3">
    <source>
        <dbReference type="Proteomes" id="UP000193144"/>
    </source>
</evidence>
<sequence>MLFIKKEPNVELKKELKKGSLEENSLKKLVKKKAKDSKVTIKTAACYTIGTANASIYKTIGSREALHSIGLLETKGGSRRARVTERGSRNASRAESLKDDFKEAIDDTKVAKGAAKYAPKHDSSEDKDSKDEDSKDEDSEYEASKSKASENEAADEAPKNSETIGYKAASNEADEDLPLSSEPNWERFDIVEFKAARKRKRA</sequence>
<evidence type="ECO:0000313" key="2">
    <source>
        <dbReference type="EMBL" id="ORX92967.1"/>
    </source>
</evidence>